<evidence type="ECO:0000313" key="3">
    <source>
        <dbReference type="Proteomes" id="UP001210720"/>
    </source>
</evidence>
<sequence length="135" mass="15243">MKLKLHHINLATENVERLDTFYREVLGLKEESEGLPVLEKKKGYAGDVAFVSDGAIQMHLAERDVMAGFRTGQIVNPVERGHIAYRTDDLDAFKAHLEEQGVPYSDWANAAVAGWRQIFFYDPDGNVIEVHEVSE</sequence>
<dbReference type="InterPro" id="IPR037523">
    <property type="entry name" value="VOC_core"/>
</dbReference>
<dbReference type="Proteomes" id="UP001210720">
    <property type="component" value="Unassembled WGS sequence"/>
</dbReference>
<dbReference type="SUPFAM" id="SSF54593">
    <property type="entry name" value="Glyoxalase/Bleomycin resistance protein/Dihydroxybiphenyl dioxygenase"/>
    <property type="match status" value="1"/>
</dbReference>
<dbReference type="RefSeq" id="WP_271430617.1">
    <property type="nucleotide sequence ID" value="NZ_JAQIOY010000001.1"/>
</dbReference>
<dbReference type="EMBL" id="JAQIOY010000001">
    <property type="protein sequence ID" value="MDA7423253.1"/>
    <property type="molecule type" value="Genomic_DNA"/>
</dbReference>
<comment type="caution">
    <text evidence="2">The sequence shown here is derived from an EMBL/GenBank/DDBJ whole genome shotgun (WGS) entry which is preliminary data.</text>
</comment>
<dbReference type="InterPro" id="IPR004360">
    <property type="entry name" value="Glyas_Fos-R_dOase_dom"/>
</dbReference>
<gene>
    <name evidence="2" type="ORF">PFY00_00815</name>
</gene>
<protein>
    <submittedName>
        <fullName evidence="2">VOC family protein</fullName>
    </submittedName>
</protein>
<dbReference type="PANTHER" id="PTHR21366">
    <property type="entry name" value="GLYOXALASE FAMILY PROTEIN"/>
    <property type="match status" value="1"/>
</dbReference>
<evidence type="ECO:0000313" key="2">
    <source>
        <dbReference type="EMBL" id="MDA7423253.1"/>
    </source>
</evidence>
<dbReference type="PANTHER" id="PTHR21366:SF22">
    <property type="entry name" value="VOC DOMAIN-CONTAINING PROTEIN"/>
    <property type="match status" value="1"/>
</dbReference>
<dbReference type="Pfam" id="PF00903">
    <property type="entry name" value="Glyoxalase"/>
    <property type="match status" value="1"/>
</dbReference>
<dbReference type="InterPro" id="IPR050383">
    <property type="entry name" value="GlyoxalaseI/FosfomycinResist"/>
</dbReference>
<accession>A0ABT4XN03</accession>
<evidence type="ECO:0000259" key="1">
    <source>
        <dbReference type="PROSITE" id="PS51819"/>
    </source>
</evidence>
<dbReference type="InterPro" id="IPR029068">
    <property type="entry name" value="Glyas_Bleomycin-R_OHBP_Dase"/>
</dbReference>
<keyword evidence="3" id="KW-1185">Reference proteome</keyword>
<feature type="domain" description="VOC" evidence="1">
    <location>
        <begin position="4"/>
        <end position="133"/>
    </location>
</feature>
<dbReference type="Gene3D" id="3.10.180.10">
    <property type="entry name" value="2,3-Dihydroxybiphenyl 1,2-Dioxygenase, domain 1"/>
    <property type="match status" value="1"/>
</dbReference>
<proteinExistence type="predicted"/>
<dbReference type="PROSITE" id="PS51819">
    <property type="entry name" value="VOC"/>
    <property type="match status" value="1"/>
</dbReference>
<organism evidence="2 3">
    <name type="scientific">Thalassococcus lentus</name>
    <dbReference type="NCBI Taxonomy" id="1210524"/>
    <lineage>
        <taxon>Bacteria</taxon>
        <taxon>Pseudomonadati</taxon>
        <taxon>Pseudomonadota</taxon>
        <taxon>Alphaproteobacteria</taxon>
        <taxon>Rhodobacterales</taxon>
        <taxon>Roseobacteraceae</taxon>
        <taxon>Thalassococcus</taxon>
    </lineage>
</organism>
<reference evidence="2 3" key="1">
    <citation type="submission" date="2023-01" db="EMBL/GenBank/DDBJ databases">
        <title>Thalassococcus onchidii sp. nov., isolated from a marine invertebrate from the South China Sea.</title>
        <authorList>
            <person name="Xu S."/>
            <person name="Liu Z."/>
            <person name="Xu Y."/>
        </authorList>
    </citation>
    <scope>NUCLEOTIDE SEQUENCE [LARGE SCALE GENOMIC DNA]</scope>
    <source>
        <strain evidence="2 3">KCTC 32084</strain>
    </source>
</reference>
<name>A0ABT4XN03_9RHOB</name>